<dbReference type="PROSITE" id="PS51354">
    <property type="entry name" value="GLUTAREDOXIN_2"/>
    <property type="match status" value="1"/>
</dbReference>
<feature type="chain" id="PRO_5047225193" evidence="2">
    <location>
        <begin position="26"/>
        <end position="216"/>
    </location>
</feature>
<protein>
    <submittedName>
        <fullName evidence="4">Glutaredoxin family protein</fullName>
    </submittedName>
</protein>
<dbReference type="Pfam" id="PF00462">
    <property type="entry name" value="Glutaredoxin"/>
    <property type="match status" value="1"/>
</dbReference>
<dbReference type="EMBL" id="JBHSHJ010000003">
    <property type="protein sequence ID" value="MFC4788443.1"/>
    <property type="molecule type" value="Genomic_DNA"/>
</dbReference>
<name>A0ABV9QCA4_9BURK</name>
<keyword evidence="5" id="KW-1185">Reference proteome</keyword>
<keyword evidence="2" id="KW-0732">Signal</keyword>
<evidence type="ECO:0000259" key="3">
    <source>
        <dbReference type="Pfam" id="PF00462"/>
    </source>
</evidence>
<feature type="domain" description="Glutaredoxin" evidence="3">
    <location>
        <begin position="81"/>
        <end position="130"/>
    </location>
</feature>
<accession>A0ABV9QCA4</accession>
<proteinExistence type="predicted"/>
<dbReference type="SUPFAM" id="SSF52833">
    <property type="entry name" value="Thioredoxin-like"/>
    <property type="match status" value="1"/>
</dbReference>
<dbReference type="CDD" id="cd02976">
    <property type="entry name" value="NrdH"/>
    <property type="match status" value="1"/>
</dbReference>
<feature type="region of interest" description="Disordered" evidence="1">
    <location>
        <begin position="158"/>
        <end position="216"/>
    </location>
</feature>
<evidence type="ECO:0000256" key="1">
    <source>
        <dbReference type="SAM" id="MobiDB-lite"/>
    </source>
</evidence>
<comment type="caution">
    <text evidence="4">The sequence shown here is derived from an EMBL/GenBank/DDBJ whole genome shotgun (WGS) entry which is preliminary data.</text>
</comment>
<gene>
    <name evidence="4" type="ORF">ACFO6X_05520</name>
</gene>
<organism evidence="4 5">
    <name type="scientific">Giesbergeria sinuosa</name>
    <dbReference type="NCBI Taxonomy" id="80883"/>
    <lineage>
        <taxon>Bacteria</taxon>
        <taxon>Pseudomonadati</taxon>
        <taxon>Pseudomonadota</taxon>
        <taxon>Betaproteobacteria</taxon>
        <taxon>Burkholderiales</taxon>
        <taxon>Comamonadaceae</taxon>
        <taxon>Giesbergeria</taxon>
    </lineage>
</organism>
<evidence type="ECO:0000313" key="5">
    <source>
        <dbReference type="Proteomes" id="UP001596001"/>
    </source>
</evidence>
<feature type="signal peptide" evidence="2">
    <location>
        <begin position="1"/>
        <end position="25"/>
    </location>
</feature>
<dbReference type="RefSeq" id="WP_382430874.1">
    <property type="nucleotide sequence ID" value="NZ_JBHSHJ010000003.1"/>
</dbReference>
<evidence type="ECO:0000256" key="2">
    <source>
        <dbReference type="SAM" id="SignalP"/>
    </source>
</evidence>
<dbReference type="InterPro" id="IPR036249">
    <property type="entry name" value="Thioredoxin-like_sf"/>
</dbReference>
<dbReference type="Proteomes" id="UP001596001">
    <property type="component" value="Unassembled WGS sequence"/>
</dbReference>
<dbReference type="InterPro" id="IPR002109">
    <property type="entry name" value="Glutaredoxin"/>
</dbReference>
<feature type="compositionally biased region" description="Polar residues" evidence="1">
    <location>
        <begin position="176"/>
        <end position="194"/>
    </location>
</feature>
<evidence type="ECO:0000313" key="4">
    <source>
        <dbReference type="EMBL" id="MFC4788443.1"/>
    </source>
</evidence>
<dbReference type="Gene3D" id="3.40.30.10">
    <property type="entry name" value="Glutaredoxin"/>
    <property type="match status" value="1"/>
</dbReference>
<reference evidence="5" key="1">
    <citation type="journal article" date="2019" name="Int. J. Syst. Evol. Microbiol.">
        <title>The Global Catalogue of Microorganisms (GCM) 10K type strain sequencing project: providing services to taxonomists for standard genome sequencing and annotation.</title>
        <authorList>
            <consortium name="The Broad Institute Genomics Platform"/>
            <consortium name="The Broad Institute Genome Sequencing Center for Infectious Disease"/>
            <person name="Wu L."/>
            <person name="Ma J."/>
        </authorList>
    </citation>
    <scope>NUCLEOTIDE SEQUENCE [LARGE SCALE GENOMIC DNA]</scope>
    <source>
        <strain evidence="5">CCUG 49452</strain>
    </source>
</reference>
<sequence>MSNSHTLRPWSMALLLGLCAGAALAQPVYRVVGPDGKVTFSDRAPSSNAAAVTSGSTSAGANNAGSSLPFALQQIANRFPVTLYTGNDCAPCASARNLLVQRGVPFSERTVSSNEDIAALQRLSGSASLPFGTIGSQQLRGFSDAEWTQFLDAAGYPKQSQLPSSYRRPAPAPLVTVQSLDPTRATRNQESTPTGADANAPLPSGPTPSNPAGIRF</sequence>